<gene>
    <name evidence="7" type="ORF">GGP41_007700</name>
</gene>
<dbReference type="PANTHER" id="PTHR34273">
    <property type="entry name" value="METHYLTHIORIBOSE KINASE"/>
    <property type="match status" value="1"/>
</dbReference>
<dbReference type="GO" id="GO:0016301">
    <property type="term" value="F:kinase activity"/>
    <property type="evidence" value="ECO:0007669"/>
    <property type="project" value="UniProtKB-KW"/>
</dbReference>
<protein>
    <recommendedName>
        <fullName evidence="6">Aminoglycoside phosphotransferase domain-containing protein</fullName>
    </recommendedName>
</protein>
<evidence type="ECO:0000313" key="8">
    <source>
        <dbReference type="Proteomes" id="UP000624244"/>
    </source>
</evidence>
<evidence type="ECO:0000256" key="4">
    <source>
        <dbReference type="ARBA" id="ARBA00022777"/>
    </source>
</evidence>
<dbReference type="Proteomes" id="UP000624244">
    <property type="component" value="Unassembled WGS sequence"/>
</dbReference>
<keyword evidence="5" id="KW-0067">ATP-binding</keyword>
<evidence type="ECO:0000256" key="2">
    <source>
        <dbReference type="ARBA" id="ARBA00022679"/>
    </source>
</evidence>
<keyword evidence="4" id="KW-0418">Kinase</keyword>
<dbReference type="OMA" id="VHLICWY"/>
<comment type="caution">
    <text evidence="7">The sequence shown here is derived from an EMBL/GenBank/DDBJ whole genome shotgun (WGS) entry which is preliminary data.</text>
</comment>
<dbReference type="AlphaFoldDB" id="A0A8H5ZAW2"/>
<accession>A0A8H5ZAW2</accession>
<comment type="similarity">
    <text evidence="1">Belongs to the methylthioribose kinase family.</text>
</comment>
<proteinExistence type="inferred from homology"/>
<keyword evidence="3" id="KW-0547">Nucleotide-binding</keyword>
<dbReference type="EMBL" id="WNKQ01000022">
    <property type="protein sequence ID" value="KAF5844640.1"/>
    <property type="molecule type" value="Genomic_DNA"/>
</dbReference>
<dbReference type="GO" id="GO:0005524">
    <property type="term" value="F:ATP binding"/>
    <property type="evidence" value="ECO:0007669"/>
    <property type="project" value="UniProtKB-KW"/>
</dbReference>
<feature type="domain" description="Aminoglycoside phosphotransferase" evidence="6">
    <location>
        <begin position="27"/>
        <end position="281"/>
    </location>
</feature>
<dbReference type="Gene3D" id="3.30.200.20">
    <property type="entry name" value="Phosphorylase Kinase, domain 1"/>
    <property type="match status" value="1"/>
</dbReference>
<dbReference type="InterPro" id="IPR011009">
    <property type="entry name" value="Kinase-like_dom_sf"/>
</dbReference>
<name>A0A8H5ZAW2_COCSA</name>
<evidence type="ECO:0000259" key="6">
    <source>
        <dbReference type="Pfam" id="PF01636"/>
    </source>
</evidence>
<dbReference type="InterPro" id="IPR002575">
    <property type="entry name" value="Aminoglycoside_PTrfase"/>
</dbReference>
<dbReference type="Pfam" id="PF01636">
    <property type="entry name" value="APH"/>
    <property type="match status" value="1"/>
</dbReference>
<dbReference type="Gene3D" id="3.90.1200.10">
    <property type="match status" value="1"/>
</dbReference>
<keyword evidence="2" id="KW-0808">Transferase</keyword>
<dbReference type="SUPFAM" id="SSF56112">
    <property type="entry name" value="Protein kinase-like (PK-like)"/>
    <property type="match status" value="1"/>
</dbReference>
<evidence type="ECO:0000313" key="7">
    <source>
        <dbReference type="EMBL" id="KAF5844640.1"/>
    </source>
</evidence>
<dbReference type="PANTHER" id="PTHR34273:SF2">
    <property type="entry name" value="METHYLTHIORIBOSE KINASE"/>
    <property type="match status" value="1"/>
</dbReference>
<reference evidence="7" key="1">
    <citation type="submission" date="2019-11" db="EMBL/GenBank/DDBJ databases">
        <title>Bipolaris sorokiniana Genome sequencing.</title>
        <authorList>
            <person name="Wang H."/>
        </authorList>
    </citation>
    <scope>NUCLEOTIDE SEQUENCE</scope>
</reference>
<evidence type="ECO:0000256" key="5">
    <source>
        <dbReference type="ARBA" id="ARBA00022840"/>
    </source>
</evidence>
<evidence type="ECO:0000256" key="1">
    <source>
        <dbReference type="ARBA" id="ARBA00010165"/>
    </source>
</evidence>
<organism evidence="7 8">
    <name type="scientific">Cochliobolus sativus</name>
    <name type="common">Common root rot and spot blotch fungus</name>
    <name type="synonym">Bipolaris sorokiniana</name>
    <dbReference type="NCBI Taxonomy" id="45130"/>
    <lineage>
        <taxon>Eukaryota</taxon>
        <taxon>Fungi</taxon>
        <taxon>Dikarya</taxon>
        <taxon>Ascomycota</taxon>
        <taxon>Pezizomycotina</taxon>
        <taxon>Dothideomycetes</taxon>
        <taxon>Pleosporomycetidae</taxon>
        <taxon>Pleosporales</taxon>
        <taxon>Pleosporineae</taxon>
        <taxon>Pleosporaceae</taxon>
        <taxon>Bipolaris</taxon>
    </lineage>
</organism>
<sequence length="363" mass="40411">MKSPCDLTTEQGLSSLLSATQSGHISVKLLSGGTANYVYRCTKQDGSTSIFKHAAPYLHSNKSFAFDPTRMDYEAEILTQLASKNKPFFADPPNTTVHAVQLLSYNKNNKLLEIEDSGTRNLKDAYTDPDLNPSQISQHLATWLAALHTSSTNTSLTLEGQDSNARNNPIGVTIYRHSYRNLHLALEQFGHDTQLAHRINENFGSLLATDDECVCHGDFWPGNVLVRSNEAQSASLTVVDWEMVRRGTSATDVGQFAAEAFLLDRFRGGRGLLAAFLRAYVAERKDGEVLGKMWLRRMVVHWGVHVAFWPTCVEWTDVAGTQKLVDIGVGVLESILQDDWEKTLESPLLEDVRDVFALILERV</sequence>
<evidence type="ECO:0000256" key="3">
    <source>
        <dbReference type="ARBA" id="ARBA00022741"/>
    </source>
</evidence>